<proteinExistence type="predicted"/>
<evidence type="ECO:0000313" key="2">
    <source>
        <dbReference type="EMBL" id="VTR31489.1"/>
    </source>
</evidence>
<dbReference type="GO" id="GO:0016829">
    <property type="term" value="F:lyase activity"/>
    <property type="evidence" value="ECO:0007669"/>
    <property type="project" value="UniProtKB-KW"/>
</dbReference>
<gene>
    <name evidence="2" type="primary">mltF_1</name>
    <name evidence="2" type="ORF">NCTC12965_03221</name>
</gene>
<protein>
    <submittedName>
        <fullName evidence="2">Membrane-bound lytic murein transglycosylase F</fullName>
        <ecNumber evidence="2">4.2.2.-</ecNumber>
    </submittedName>
</protein>
<sequence length="101" mass="11628">MGWGHMLDARKLTKSQQGNPDSWVDVKQRLPMLSQKRYYPSLTYGYARGREAYNYVENIRRYQVSLVGYLLEKEKKAVEAMKQAELAKGYPAVEAKLALAL</sequence>
<name>A0A4U9UHE6_SERFO</name>
<keyword evidence="2" id="KW-0456">Lyase</keyword>
<reference evidence="2" key="1">
    <citation type="submission" date="2019-05" db="EMBL/GenBank/DDBJ databases">
        <authorList>
            <consortium name="Pathogen Informatics"/>
        </authorList>
    </citation>
    <scope>NUCLEOTIDE SEQUENCE [LARGE SCALE GENOMIC DNA]</scope>
    <source>
        <strain evidence="2">NCTC12965</strain>
    </source>
</reference>
<dbReference type="AlphaFoldDB" id="A0A4U9UHE6"/>
<dbReference type="EC" id="4.2.2.-" evidence="2"/>
<dbReference type="EMBL" id="CABEEZ010000069">
    <property type="protein sequence ID" value="VTR31489.1"/>
    <property type="molecule type" value="Genomic_DNA"/>
</dbReference>
<feature type="region of interest" description="Disordered" evidence="1">
    <location>
        <begin position="1"/>
        <end position="22"/>
    </location>
</feature>
<accession>A0A4U9UHE6</accession>
<evidence type="ECO:0000256" key="1">
    <source>
        <dbReference type="SAM" id="MobiDB-lite"/>
    </source>
</evidence>
<organism evidence="2">
    <name type="scientific">Serratia fonticola</name>
    <dbReference type="NCBI Taxonomy" id="47917"/>
    <lineage>
        <taxon>Bacteria</taxon>
        <taxon>Pseudomonadati</taxon>
        <taxon>Pseudomonadota</taxon>
        <taxon>Gammaproteobacteria</taxon>
        <taxon>Enterobacterales</taxon>
        <taxon>Yersiniaceae</taxon>
        <taxon>Serratia</taxon>
    </lineage>
</organism>